<accession>A0A9P7MWU3</accession>
<dbReference type="AlphaFoldDB" id="A0A9P7MWU3"/>
<feature type="region of interest" description="Disordered" evidence="1">
    <location>
        <begin position="1"/>
        <end position="36"/>
    </location>
</feature>
<protein>
    <submittedName>
        <fullName evidence="3">Uncharacterized protein</fullName>
    </submittedName>
</protein>
<comment type="caution">
    <text evidence="3">The sequence shown here is derived from an EMBL/GenBank/DDBJ whole genome shotgun (WGS) entry which is preliminary data.</text>
</comment>
<feature type="compositionally biased region" description="Basic residues" evidence="1">
    <location>
        <begin position="408"/>
        <end position="423"/>
    </location>
</feature>
<evidence type="ECO:0000313" key="2">
    <source>
        <dbReference type="EMBL" id="KAG5958708.1"/>
    </source>
</evidence>
<dbReference type="OrthoDB" id="5206740at2759"/>
<feature type="compositionally biased region" description="Polar residues" evidence="1">
    <location>
        <begin position="362"/>
        <end position="372"/>
    </location>
</feature>
<feature type="region of interest" description="Disordered" evidence="1">
    <location>
        <begin position="187"/>
        <end position="208"/>
    </location>
</feature>
<feature type="compositionally biased region" description="Polar residues" evidence="1">
    <location>
        <begin position="1"/>
        <end position="10"/>
    </location>
</feature>
<dbReference type="EMBL" id="SRPS01000059">
    <property type="protein sequence ID" value="KAG5971403.1"/>
    <property type="molecule type" value="Genomic_DNA"/>
</dbReference>
<feature type="compositionally biased region" description="Polar residues" evidence="1">
    <location>
        <begin position="19"/>
        <end position="28"/>
    </location>
</feature>
<feature type="region of interest" description="Disordered" evidence="1">
    <location>
        <begin position="359"/>
        <end position="424"/>
    </location>
</feature>
<gene>
    <name evidence="3" type="ORF">E4U56_006812</name>
    <name evidence="2" type="ORF">E4U57_001132</name>
</gene>
<feature type="region of interest" description="Disordered" evidence="1">
    <location>
        <begin position="140"/>
        <end position="164"/>
    </location>
</feature>
<keyword evidence="4" id="KW-1185">Reference proteome</keyword>
<reference evidence="3 4" key="1">
    <citation type="journal article" date="2020" name="bioRxiv">
        <title>Whole genome comparisons of ergot fungi reveals the divergence and evolution of species within the genus Claviceps are the result of varying mechanisms driving genome evolution and host range expansion.</title>
        <authorList>
            <person name="Wyka S.A."/>
            <person name="Mondo S.J."/>
            <person name="Liu M."/>
            <person name="Dettman J."/>
            <person name="Nalam V."/>
            <person name="Broders K.D."/>
        </authorList>
    </citation>
    <scope>NUCLEOTIDE SEQUENCE</scope>
    <source>
        <strain evidence="3">CCC 1102</strain>
        <strain evidence="2 4">LM583</strain>
    </source>
</reference>
<evidence type="ECO:0000313" key="3">
    <source>
        <dbReference type="EMBL" id="KAG5971403.1"/>
    </source>
</evidence>
<evidence type="ECO:0000313" key="5">
    <source>
        <dbReference type="Proteomes" id="UP000784919"/>
    </source>
</evidence>
<name>A0A9P7MWU3_9HYPO</name>
<sequence>MTSSQRTPNISKRPRLSLETRSACSSPSIGLGGQPMDLSDATSFNTISNAYVSAIERFSALPPGPFTALDPLQTAELDTAVEEASVRPRLMTPLARTCHDTPVSAQLTLPQQIDLLYPSTGSPSSPLLAEALDRNFALSSADTSSAPRWPSIRSSCDDRTPSQRRAALACSEPPARMPYIHPRSLHSILRNSPLPPSSALPRSSSPRRQCLRLEERAAKRVEYDSPLEEEITTSTYTKSHIDLLAEDGSPLSPSDALPITERPIVLGMGFSFAKDAIQKDGQAAGLLEDMKEKRAGLAAGSSIRSNKESICANRKRNRREKKRRWVWTIGQDAEDEEYSGGATAALGILGAAECPGVLATPSVESSDSLTDASDQDESDACSMESPGDSQRDRPSVPLEAAGNETSRTTRRCSRERRKGKCSKRCTNEMHKVMVNK</sequence>
<proteinExistence type="predicted"/>
<organism evidence="3 5">
    <name type="scientific">Claviceps arundinis</name>
    <dbReference type="NCBI Taxonomy" id="1623583"/>
    <lineage>
        <taxon>Eukaryota</taxon>
        <taxon>Fungi</taxon>
        <taxon>Dikarya</taxon>
        <taxon>Ascomycota</taxon>
        <taxon>Pezizomycotina</taxon>
        <taxon>Sordariomycetes</taxon>
        <taxon>Hypocreomycetidae</taxon>
        <taxon>Hypocreales</taxon>
        <taxon>Clavicipitaceae</taxon>
        <taxon>Claviceps</taxon>
    </lineage>
</organism>
<dbReference type="EMBL" id="SRPR01000139">
    <property type="protein sequence ID" value="KAG5958708.1"/>
    <property type="molecule type" value="Genomic_DNA"/>
</dbReference>
<dbReference type="Proteomes" id="UP000784919">
    <property type="component" value="Unassembled WGS sequence"/>
</dbReference>
<evidence type="ECO:0000313" key="4">
    <source>
        <dbReference type="Proteomes" id="UP000742024"/>
    </source>
</evidence>
<feature type="compositionally biased region" description="Low complexity" evidence="1">
    <location>
        <begin position="199"/>
        <end position="208"/>
    </location>
</feature>
<evidence type="ECO:0000256" key="1">
    <source>
        <dbReference type="SAM" id="MobiDB-lite"/>
    </source>
</evidence>
<dbReference type="Proteomes" id="UP000742024">
    <property type="component" value="Unassembled WGS sequence"/>
</dbReference>